<dbReference type="InterPro" id="IPR018357">
    <property type="entry name" value="Hexapep_transf_CS"/>
</dbReference>
<evidence type="ECO:0000256" key="2">
    <source>
        <dbReference type="ARBA" id="ARBA00022737"/>
    </source>
</evidence>
<evidence type="ECO:0000256" key="3">
    <source>
        <dbReference type="ARBA" id="ARBA00023315"/>
    </source>
</evidence>
<dbReference type="EMBL" id="QOVW01000095">
    <property type="protein sequence ID" value="RDB35228.1"/>
    <property type="molecule type" value="Genomic_DNA"/>
</dbReference>
<accession>A0A369KN01</accession>
<organism evidence="4 5">
    <name type="scientific">Spirobacillus cienkowskii</name>
    <dbReference type="NCBI Taxonomy" id="495820"/>
    <lineage>
        <taxon>Bacteria</taxon>
        <taxon>Pseudomonadati</taxon>
        <taxon>Bdellovibrionota</taxon>
        <taxon>Oligoflexia</taxon>
        <taxon>Silvanigrellales</taxon>
        <taxon>Spirobacillus</taxon>
    </lineage>
</organism>
<evidence type="ECO:0000313" key="4">
    <source>
        <dbReference type="EMBL" id="RDB35228.1"/>
    </source>
</evidence>
<dbReference type="RefSeq" id="WP_338635490.1">
    <property type="nucleotide sequence ID" value="NZ_CP146516.1"/>
</dbReference>
<dbReference type="CDD" id="cd04645">
    <property type="entry name" value="LbH_gamma_CA_like"/>
    <property type="match status" value="1"/>
</dbReference>
<dbReference type="InterPro" id="IPR011004">
    <property type="entry name" value="Trimer_LpxA-like_sf"/>
</dbReference>
<sequence length="189" mass="19808">MTPPHNVKPNNRSPLASIVGYCGIVPKLAPSVFLADGARVIGSVSMQENCSVWFNAVVRGDVNSIVIGANTNIQDNAIVHCTYSKFSTTIGQNVSIGHLAIVHGCIVEDGCLIGMGATVMDGAVVGKESIIGAGSIVTQGVKIPPRSLAIGAPAKVIRQVTDKEYESILATTYRYIEYANGYNFNLGGA</sequence>
<keyword evidence="3" id="KW-0012">Acyltransferase</keyword>
<dbReference type="InterPro" id="IPR047324">
    <property type="entry name" value="LbH_gamma_CA-like"/>
</dbReference>
<keyword evidence="2" id="KW-0677">Repeat</keyword>
<dbReference type="InterPro" id="IPR050484">
    <property type="entry name" value="Transf_Hexapept/Carb_Anhydrase"/>
</dbReference>
<reference evidence="4" key="1">
    <citation type="submission" date="2018-04" db="EMBL/GenBank/DDBJ databases">
        <title>Draft genome sequence of the Candidatus Spirobacillus cienkowskii, a pathogen of freshwater Daphnia species, reconstructed from hemolymph metagenomic reads.</title>
        <authorList>
            <person name="Bresciani L."/>
            <person name="Lemos L.N."/>
            <person name="Wale N."/>
            <person name="Lin J.Y."/>
            <person name="Fernandes G.R."/>
            <person name="Duffy M.A."/>
            <person name="Rodrigues J.M."/>
        </authorList>
    </citation>
    <scope>NUCLEOTIDE SEQUENCE [LARGE SCALE GENOMIC DNA]</scope>
    <source>
        <strain evidence="4">Binning01</strain>
    </source>
</reference>
<dbReference type="GO" id="GO:0016746">
    <property type="term" value="F:acyltransferase activity"/>
    <property type="evidence" value="ECO:0007669"/>
    <property type="project" value="UniProtKB-KW"/>
</dbReference>
<comment type="caution">
    <text evidence="4">The sequence shown here is derived from an EMBL/GenBank/DDBJ whole genome shotgun (WGS) entry which is preliminary data.</text>
</comment>
<dbReference type="Pfam" id="PF00132">
    <property type="entry name" value="Hexapep"/>
    <property type="match status" value="1"/>
</dbReference>
<name>A0A369KN01_9BACT</name>
<evidence type="ECO:0000256" key="1">
    <source>
        <dbReference type="ARBA" id="ARBA00022679"/>
    </source>
</evidence>
<dbReference type="Proteomes" id="UP000253934">
    <property type="component" value="Unassembled WGS sequence"/>
</dbReference>
<dbReference type="AlphaFoldDB" id="A0A369KN01"/>
<dbReference type="SUPFAM" id="SSF51161">
    <property type="entry name" value="Trimeric LpxA-like enzymes"/>
    <property type="match status" value="1"/>
</dbReference>
<dbReference type="InterPro" id="IPR001451">
    <property type="entry name" value="Hexapep"/>
</dbReference>
<dbReference type="PROSITE" id="PS00101">
    <property type="entry name" value="HEXAPEP_TRANSFERASES"/>
    <property type="match status" value="1"/>
</dbReference>
<dbReference type="PANTHER" id="PTHR13061">
    <property type="entry name" value="DYNACTIN SUBUNIT P25"/>
    <property type="match status" value="1"/>
</dbReference>
<evidence type="ECO:0000313" key="5">
    <source>
        <dbReference type="Proteomes" id="UP000253934"/>
    </source>
</evidence>
<protein>
    <submittedName>
        <fullName evidence="4">Gamma carbonic anhydrase family protein</fullName>
    </submittedName>
</protein>
<keyword evidence="5" id="KW-1185">Reference proteome</keyword>
<dbReference type="PANTHER" id="PTHR13061:SF29">
    <property type="entry name" value="GAMMA CARBONIC ANHYDRASE-LIKE 1, MITOCHONDRIAL-RELATED"/>
    <property type="match status" value="1"/>
</dbReference>
<gene>
    <name evidence="4" type="ORF">DCC88_11255</name>
</gene>
<keyword evidence="1" id="KW-0808">Transferase</keyword>
<proteinExistence type="predicted"/>
<dbReference type="Gene3D" id="2.160.10.10">
    <property type="entry name" value="Hexapeptide repeat proteins"/>
    <property type="match status" value="1"/>
</dbReference>